<evidence type="ECO:0000256" key="10">
    <source>
        <dbReference type="ARBA" id="ARBA00023224"/>
    </source>
</evidence>
<keyword evidence="2" id="KW-1003">Cell membrane</keyword>
<feature type="transmembrane region" description="Helical" evidence="12">
    <location>
        <begin position="74"/>
        <end position="92"/>
    </location>
</feature>
<evidence type="ECO:0000259" key="13">
    <source>
        <dbReference type="PROSITE" id="PS50262"/>
    </source>
</evidence>
<feature type="transmembrane region" description="Helical" evidence="12">
    <location>
        <begin position="34"/>
        <end position="62"/>
    </location>
</feature>
<keyword evidence="10 11" id="KW-0807">Transducer</keyword>
<evidence type="ECO:0000256" key="8">
    <source>
        <dbReference type="ARBA" id="ARBA00023170"/>
    </source>
</evidence>
<feature type="transmembrane region" description="Helical" evidence="12">
    <location>
        <begin position="261"/>
        <end position="280"/>
    </location>
</feature>
<dbReference type="PRINTS" id="PR00237">
    <property type="entry name" value="GPCRRHODOPSN"/>
</dbReference>
<evidence type="ECO:0000256" key="2">
    <source>
        <dbReference type="ARBA" id="ARBA00022475"/>
    </source>
</evidence>
<evidence type="ECO:0000256" key="6">
    <source>
        <dbReference type="ARBA" id="ARBA00023136"/>
    </source>
</evidence>
<dbReference type="Pfam" id="PF00001">
    <property type="entry name" value="7tm_1"/>
    <property type="match status" value="1"/>
</dbReference>
<comment type="subcellular location">
    <subcellularLocation>
        <location evidence="1">Cell membrane</location>
        <topology evidence="1">Multi-pass membrane protein</topology>
    </subcellularLocation>
</comment>
<keyword evidence="6 12" id="KW-0472">Membrane</keyword>
<evidence type="ECO:0000256" key="1">
    <source>
        <dbReference type="ARBA" id="ARBA00004651"/>
    </source>
</evidence>
<dbReference type="PROSITE" id="PS50262">
    <property type="entry name" value="G_PROTEIN_RECEP_F1_2"/>
    <property type="match status" value="1"/>
</dbReference>
<feature type="transmembrane region" description="Helical" evidence="12">
    <location>
        <begin position="112"/>
        <end position="134"/>
    </location>
</feature>
<accession>A0A6J8CHI5</accession>
<keyword evidence="15" id="KW-1185">Reference proteome</keyword>
<dbReference type="AlphaFoldDB" id="A0A6J8CHI5"/>
<evidence type="ECO:0000256" key="11">
    <source>
        <dbReference type="RuleBase" id="RU000688"/>
    </source>
</evidence>
<dbReference type="Gene3D" id="1.20.1070.10">
    <property type="entry name" value="Rhodopsin 7-helix transmembrane proteins"/>
    <property type="match status" value="1"/>
</dbReference>
<feature type="transmembrane region" description="Helical" evidence="12">
    <location>
        <begin position="209"/>
        <end position="237"/>
    </location>
</feature>
<dbReference type="EMBL" id="CACVKT020005298">
    <property type="protein sequence ID" value="CAC5394517.1"/>
    <property type="molecule type" value="Genomic_DNA"/>
</dbReference>
<reference evidence="14 15" key="1">
    <citation type="submission" date="2020-06" db="EMBL/GenBank/DDBJ databases">
        <authorList>
            <person name="Li R."/>
            <person name="Bekaert M."/>
        </authorList>
    </citation>
    <scope>NUCLEOTIDE SEQUENCE [LARGE SCALE GENOMIC DNA]</scope>
    <source>
        <strain evidence="15">wild</strain>
    </source>
</reference>
<keyword evidence="3 11" id="KW-0812">Transmembrane</keyword>
<evidence type="ECO:0000256" key="5">
    <source>
        <dbReference type="ARBA" id="ARBA00023040"/>
    </source>
</evidence>
<dbReference type="InterPro" id="IPR005390">
    <property type="entry name" value="NeuromedU_rcpt"/>
</dbReference>
<keyword evidence="7" id="KW-1015">Disulfide bond</keyword>
<feature type="domain" description="G-protein coupled receptors family 1 profile" evidence="13">
    <location>
        <begin position="54"/>
        <end position="324"/>
    </location>
</feature>
<organism evidence="14 15">
    <name type="scientific">Mytilus coruscus</name>
    <name type="common">Sea mussel</name>
    <dbReference type="NCBI Taxonomy" id="42192"/>
    <lineage>
        <taxon>Eukaryota</taxon>
        <taxon>Metazoa</taxon>
        <taxon>Spiralia</taxon>
        <taxon>Lophotrochozoa</taxon>
        <taxon>Mollusca</taxon>
        <taxon>Bivalvia</taxon>
        <taxon>Autobranchia</taxon>
        <taxon>Pteriomorphia</taxon>
        <taxon>Mytilida</taxon>
        <taxon>Mytiloidea</taxon>
        <taxon>Mytilidae</taxon>
        <taxon>Mytilinae</taxon>
        <taxon>Mytilus</taxon>
    </lineage>
</organism>
<keyword evidence="4 12" id="KW-1133">Transmembrane helix</keyword>
<dbReference type="PANTHER" id="PTHR24243">
    <property type="entry name" value="G-PROTEIN COUPLED RECEPTOR"/>
    <property type="match status" value="1"/>
</dbReference>
<gene>
    <name evidence="14" type="ORF">MCOR_29258</name>
</gene>
<evidence type="ECO:0000256" key="7">
    <source>
        <dbReference type="ARBA" id="ARBA00023157"/>
    </source>
</evidence>
<dbReference type="PANTHER" id="PTHR24243:SF208">
    <property type="entry name" value="PYROKININ-1 RECEPTOR"/>
    <property type="match status" value="1"/>
</dbReference>
<dbReference type="PRINTS" id="PR01565">
    <property type="entry name" value="NEUROMEDINUR"/>
</dbReference>
<dbReference type="InterPro" id="IPR017452">
    <property type="entry name" value="GPCR_Rhodpsn_7TM"/>
</dbReference>
<dbReference type="GO" id="GO:0001607">
    <property type="term" value="F:neuromedin U receptor activity"/>
    <property type="evidence" value="ECO:0007669"/>
    <property type="project" value="InterPro"/>
</dbReference>
<keyword evidence="8 11" id="KW-0675">Receptor</keyword>
<evidence type="ECO:0000256" key="12">
    <source>
        <dbReference type="SAM" id="Phobius"/>
    </source>
</evidence>
<dbReference type="InterPro" id="IPR000276">
    <property type="entry name" value="GPCR_Rhodpsn"/>
</dbReference>
<proteinExistence type="inferred from homology"/>
<name>A0A6J8CHI5_MYTCO</name>
<protein>
    <submittedName>
        <fullName evidence="14">NMUR1</fullName>
    </submittedName>
</protein>
<evidence type="ECO:0000256" key="3">
    <source>
        <dbReference type="ARBA" id="ARBA00022692"/>
    </source>
</evidence>
<dbReference type="PROSITE" id="PS00237">
    <property type="entry name" value="G_PROTEIN_RECEP_F1_1"/>
    <property type="match status" value="1"/>
</dbReference>
<dbReference type="SMART" id="SM01381">
    <property type="entry name" value="7TM_GPCR_Srsx"/>
    <property type="match status" value="1"/>
</dbReference>
<evidence type="ECO:0000256" key="4">
    <source>
        <dbReference type="ARBA" id="ARBA00022989"/>
    </source>
</evidence>
<keyword evidence="9" id="KW-0325">Glycoprotein</keyword>
<evidence type="ECO:0000313" key="14">
    <source>
        <dbReference type="EMBL" id="CAC5394517.1"/>
    </source>
</evidence>
<dbReference type="GO" id="GO:0005886">
    <property type="term" value="C:plasma membrane"/>
    <property type="evidence" value="ECO:0007669"/>
    <property type="project" value="UniProtKB-SubCell"/>
</dbReference>
<evidence type="ECO:0000256" key="9">
    <source>
        <dbReference type="ARBA" id="ARBA00023180"/>
    </source>
</evidence>
<dbReference type="OrthoDB" id="5962705at2759"/>
<comment type="similarity">
    <text evidence="11">Belongs to the G-protein coupled receptor 1 family.</text>
</comment>
<feature type="transmembrane region" description="Helical" evidence="12">
    <location>
        <begin position="155"/>
        <end position="175"/>
    </location>
</feature>
<dbReference type="SUPFAM" id="SSF81321">
    <property type="entry name" value="Family A G protein-coupled receptor-like"/>
    <property type="match status" value="1"/>
</dbReference>
<keyword evidence="5 11" id="KW-0297">G-protein coupled receptor</keyword>
<evidence type="ECO:0000313" key="15">
    <source>
        <dbReference type="Proteomes" id="UP000507470"/>
    </source>
</evidence>
<feature type="transmembrane region" description="Helical" evidence="12">
    <location>
        <begin position="304"/>
        <end position="326"/>
    </location>
</feature>
<sequence>MEVFNNISTYNNETESIGNEDLILSHLGPRRHDLPVVVILLIIYCLIFVSGTVGNICTCVVIVKNNYMQTTTNYYLFSLAISDMLTLLFGLPPEAYAVLESYPWRFGEAFCLFKSCLFEMTAYVSVLTITAFSVERYIAICYPLKAHKFADLKRSIKIIIAIWIVSFFFALPYPVHTRTFYVLNDDKGVPIPDTLQCNIPTVWRDRMRIVFQISTILFFVFPMSVITVLYVLIALALRKTALKRSCSEESRGYSSSHSIKAVLRMLVAVVVAFFVCWAPFHAQRLLTLFITDWNSTVMQTIQRYLFYISGVLFFVSSTVNPILYNVMSVRYRQAFRETLCCCFIEQPTSRRNTMEYTYIKSRNRSRSNELPSYFKNSVIRKSYEVDDSHLGIQLLQNQSNMPIQNGRENGGDCPTCKYGSSKEINGSNHDQHTVKQLYLTDSAMKFSRIGTHV</sequence>
<dbReference type="Proteomes" id="UP000507470">
    <property type="component" value="Unassembled WGS sequence"/>
</dbReference>